<dbReference type="SMART" id="SM00028">
    <property type="entry name" value="TPR"/>
    <property type="match status" value="1"/>
</dbReference>
<feature type="repeat" description="TPR" evidence="1">
    <location>
        <begin position="714"/>
        <end position="747"/>
    </location>
</feature>
<keyword evidence="1" id="KW-0802">TPR repeat</keyword>
<gene>
    <name evidence="3" type="ORF">C1O66_16825</name>
</gene>
<protein>
    <recommendedName>
        <fullName evidence="2">Beta-lactamase-related domain-containing protein</fullName>
    </recommendedName>
</protein>
<dbReference type="InterPro" id="IPR012338">
    <property type="entry name" value="Beta-lactam/transpept-like"/>
</dbReference>
<dbReference type="InterPro" id="IPR011990">
    <property type="entry name" value="TPR-like_helical_dom_sf"/>
</dbReference>
<dbReference type="SUPFAM" id="SSF48452">
    <property type="entry name" value="TPR-like"/>
    <property type="match status" value="1"/>
</dbReference>
<dbReference type="Gene3D" id="1.25.40.10">
    <property type="entry name" value="Tetratricopeptide repeat domain"/>
    <property type="match status" value="1"/>
</dbReference>
<feature type="domain" description="Beta-lactamase-related" evidence="2">
    <location>
        <begin position="214"/>
        <end position="541"/>
    </location>
</feature>
<dbReference type="Pfam" id="PF13428">
    <property type="entry name" value="TPR_14"/>
    <property type="match status" value="1"/>
</dbReference>
<evidence type="ECO:0000313" key="3">
    <source>
        <dbReference type="EMBL" id="PND39026.1"/>
    </source>
</evidence>
<dbReference type="Proteomes" id="UP000235916">
    <property type="component" value="Unassembled WGS sequence"/>
</dbReference>
<dbReference type="InterPro" id="IPR050789">
    <property type="entry name" value="Diverse_Enzym_Activities"/>
</dbReference>
<dbReference type="InterPro" id="IPR019734">
    <property type="entry name" value="TPR_rpt"/>
</dbReference>
<comment type="caution">
    <text evidence="3">The sequence shown here is derived from an EMBL/GenBank/DDBJ whole genome shotgun (WGS) entry which is preliminary data.</text>
</comment>
<dbReference type="InterPro" id="IPR001466">
    <property type="entry name" value="Beta-lactam-related"/>
</dbReference>
<dbReference type="PROSITE" id="PS50005">
    <property type="entry name" value="TPR"/>
    <property type="match status" value="1"/>
</dbReference>
<organism evidence="3 4">
    <name type="scientific">Kinneretia aquatilis</name>
    <dbReference type="NCBI Taxonomy" id="2070761"/>
    <lineage>
        <taxon>Bacteria</taxon>
        <taxon>Pseudomonadati</taxon>
        <taxon>Pseudomonadota</taxon>
        <taxon>Betaproteobacteria</taxon>
        <taxon>Burkholderiales</taxon>
        <taxon>Sphaerotilaceae</taxon>
        <taxon>Roseateles</taxon>
    </lineage>
</organism>
<evidence type="ECO:0000313" key="4">
    <source>
        <dbReference type="Proteomes" id="UP000235916"/>
    </source>
</evidence>
<dbReference type="AlphaFoldDB" id="A0A2N8KZZ9"/>
<dbReference type="EMBL" id="POSP01000003">
    <property type="protein sequence ID" value="PND39026.1"/>
    <property type="molecule type" value="Genomic_DNA"/>
</dbReference>
<accession>A0A2N8KZZ9</accession>
<dbReference type="Gene3D" id="3.40.710.10">
    <property type="entry name" value="DD-peptidase/beta-lactamase superfamily"/>
    <property type="match status" value="1"/>
</dbReference>
<name>A0A2N8KZZ9_9BURK</name>
<reference evidence="3 4" key="1">
    <citation type="submission" date="2018-01" db="EMBL/GenBank/DDBJ databases">
        <title>Draft genome sequence of Paucibacter aquatile CR182 isolated from freshwater of the Nakdong River.</title>
        <authorList>
            <person name="Choi A."/>
            <person name="Chung E.J."/>
        </authorList>
    </citation>
    <scope>NUCLEOTIDE SEQUENCE [LARGE SCALE GENOMIC DNA]</scope>
    <source>
        <strain evidence="3 4">CR182</strain>
    </source>
</reference>
<dbReference type="SUPFAM" id="SSF56601">
    <property type="entry name" value="beta-lactamase/transpeptidase-like"/>
    <property type="match status" value="1"/>
</dbReference>
<keyword evidence="4" id="KW-1185">Reference proteome</keyword>
<proteinExistence type="predicted"/>
<dbReference type="Pfam" id="PF00144">
    <property type="entry name" value="Beta-lactamase"/>
    <property type="match status" value="1"/>
</dbReference>
<evidence type="ECO:0000259" key="2">
    <source>
        <dbReference type="Pfam" id="PF00144"/>
    </source>
</evidence>
<evidence type="ECO:0000256" key="1">
    <source>
        <dbReference type="PROSITE-ProRule" id="PRU00339"/>
    </source>
</evidence>
<sequence length="762" mass="81041">MRAFTEPAIWIAPENSSSFSVSVVLPASGWEMMAKVRRRLTSLSIWEGTGDEAGCGSTTDMAAARSRKGCTGQGERGGLSQRKPRSAAAAAQTARAAACPAGAGRRKSVWLPCRHFFVAPAALPWLAIMSTLRLRRSSRAASASGSTTRAQPWRGSLLALACAALAAPLTAAAAKPAASPSAGASDSAQEARIARVLAGLRPPVSFVGDPTWTLEARMKHYGVPGLSITVIDRHGLAWTRVFGLADREAGLPVRTDTLFQAASISKPVAALAALTLVRDGKLALQEPVNARLKAWRIPDNEWTAQQPVTLDHLLSHTGGLTVHGFMGYAPGVAVPDVPTLLEGKPPANSAAVRVDQRPGQAFRYSGGGYTVAQLLMSEAEGRPFAELMQRRVLGPLGMRESRFAQPLPAPLLARAAAGVLPDGRAVPGQRNTYPELAAAGLWTTSQDLARFALGVQAAWRGDKKALLPVPLVKDMLSARAGSGYGLGFGLPQEQGEVYFAHGGWNEGFCASLMAHPSAGVGMAIMINANQPALMDELRRAVAFEYRWPGVKALEPVPVSAEALERAPGRYRVNGEQFMQITREGRQLFLARGGEGASELVPVAGGRYLQREQEQARSFEADAQGRWQLRLEQRNSNKPLLLPRLAEGSRAPRELLLAGDQTAAVAAYKALREAGDEAGSEAYLNDQAYRELGSGRKTTALALMRVNTELAPESANAWDSLGEVLLSLGEKAAARAAYRRALTLHPDLPSAKEALARLPAEGS</sequence>
<dbReference type="PANTHER" id="PTHR43283">
    <property type="entry name" value="BETA-LACTAMASE-RELATED"/>
    <property type="match status" value="1"/>
</dbReference>